<reference evidence="2 3" key="1">
    <citation type="journal article" date="2004" name="Nature">
        <title>Genome evolution in yeasts.</title>
        <authorList>
            <consortium name="Genolevures"/>
            <person name="Dujon B."/>
            <person name="Sherman D."/>
            <person name="Fischer G."/>
            <person name="Durrens P."/>
            <person name="Casaregola S."/>
            <person name="Lafontaine I."/>
            <person name="de Montigny J."/>
            <person name="Marck C."/>
            <person name="Neuveglise C."/>
            <person name="Talla E."/>
            <person name="Goffard N."/>
            <person name="Frangeul L."/>
            <person name="Aigle M."/>
            <person name="Anthouard V."/>
            <person name="Babour A."/>
            <person name="Barbe V."/>
            <person name="Barnay S."/>
            <person name="Blanchin S."/>
            <person name="Beckerich J.M."/>
            <person name="Beyne E."/>
            <person name="Bleykasten C."/>
            <person name="Boisrame A."/>
            <person name="Boyer J."/>
            <person name="Cattolico L."/>
            <person name="Confanioleri F."/>
            <person name="de Daruvar A."/>
            <person name="Despons L."/>
            <person name="Fabre E."/>
            <person name="Fairhead C."/>
            <person name="Ferry-Dumazet H."/>
            <person name="Groppi A."/>
            <person name="Hantraye F."/>
            <person name="Hennequin C."/>
            <person name="Jauniaux N."/>
            <person name="Joyet P."/>
            <person name="Kachouri R."/>
            <person name="Kerrest A."/>
            <person name="Koszul R."/>
            <person name="Lemaire M."/>
            <person name="Lesur I."/>
            <person name="Ma L."/>
            <person name="Muller H."/>
            <person name="Nicaud J.M."/>
            <person name="Nikolski M."/>
            <person name="Oztas S."/>
            <person name="Ozier-Kalogeropoulos O."/>
            <person name="Pellenz S."/>
            <person name="Potier S."/>
            <person name="Richard G.F."/>
            <person name="Straub M.L."/>
            <person name="Suleau A."/>
            <person name="Swennene D."/>
            <person name="Tekaia F."/>
            <person name="Wesolowski-Louvel M."/>
            <person name="Westhof E."/>
            <person name="Wirth B."/>
            <person name="Zeniou-Meyer M."/>
            <person name="Zivanovic I."/>
            <person name="Bolotin-Fukuhara M."/>
            <person name="Thierry A."/>
            <person name="Bouchier C."/>
            <person name="Caudron B."/>
            <person name="Scarpelli C."/>
            <person name="Gaillardin C."/>
            <person name="Weissenbach J."/>
            <person name="Wincker P."/>
            <person name="Souciet J.L."/>
        </authorList>
    </citation>
    <scope>NUCLEOTIDE SEQUENCE [LARGE SCALE GENOMIC DNA]</scope>
    <source>
        <strain evidence="3">ATCC 8585 / CBS 2359 / DSM 70799 / NBRC 1267 / NRRL Y-1140 / WM37</strain>
    </source>
</reference>
<dbReference type="STRING" id="284590.Q6CIP2"/>
<dbReference type="Proteomes" id="UP000000598">
    <property type="component" value="Chromosome F"/>
</dbReference>
<dbReference type="FunCoup" id="Q6CIP2">
    <property type="interactions" value="51"/>
</dbReference>
<dbReference type="PANTHER" id="PTHR10983">
    <property type="entry name" value="1-ACYLGLYCEROL-3-PHOSPHATE ACYLTRANSFERASE-RELATED"/>
    <property type="match status" value="1"/>
</dbReference>
<keyword evidence="3" id="KW-1185">Reference proteome</keyword>
<keyword evidence="1" id="KW-0812">Transmembrane</keyword>
<proteinExistence type="predicted"/>
<dbReference type="GO" id="GO:0005783">
    <property type="term" value="C:endoplasmic reticulum"/>
    <property type="evidence" value="ECO:0007669"/>
    <property type="project" value="TreeGrafter"/>
</dbReference>
<keyword evidence="1" id="KW-0472">Membrane</keyword>
<feature type="transmembrane region" description="Helical" evidence="1">
    <location>
        <begin position="28"/>
        <end position="49"/>
    </location>
</feature>
<dbReference type="PANTHER" id="PTHR10983:SF70">
    <property type="entry name" value="PROTEIN MUM3"/>
    <property type="match status" value="1"/>
</dbReference>
<dbReference type="SUPFAM" id="SSF69593">
    <property type="entry name" value="Glycerol-3-phosphate (1)-acyltransferase"/>
    <property type="match status" value="1"/>
</dbReference>
<dbReference type="InParanoid" id="Q6CIP2"/>
<name>Q6CIP2_KLULA</name>
<sequence length="338" mass="40229">MSVLSTLQTNVTGPWFSIQDKHLIKCVAYSWFLFILFILQSVLAGWIWYMNQWSRIISSKYYYRGIMKTEKIQTMVNIWINEFIIWSVLREDIQIIYEGETINTKCKNQLILSNHRSIIDYTLIQSQFGAENVIFAGWTRLMKYPSFKHFWTIFRHDENDNVSVSKIKKFYGPENLVIFPEVNIFTPEVKLIERKLMKLKYKGLPVLHNVLYPRFGTFVNLIKAFSNSNDRKWCRMLEYLILPTEPILRDSMKLLDLTLVYYKITLNSMGEYKLEQTIPALWDIWSLESPMILCIHASYHDVDKLTKKKPKQLESWLETQWCAKDKLIDTFELNVEIV</sequence>
<dbReference type="PaxDb" id="284590-Q6CIP2"/>
<dbReference type="GO" id="GO:0036149">
    <property type="term" value="P:phosphatidylinositol acyl-chain remodeling"/>
    <property type="evidence" value="ECO:0007669"/>
    <property type="project" value="TreeGrafter"/>
</dbReference>
<evidence type="ECO:0000256" key="1">
    <source>
        <dbReference type="SAM" id="Phobius"/>
    </source>
</evidence>
<dbReference type="KEGG" id="kla:KLLA0_F25058g"/>
<dbReference type="AlphaFoldDB" id="Q6CIP2"/>
<protein>
    <submittedName>
        <fullName evidence="2">KLLA0F25058p</fullName>
    </submittedName>
</protein>
<evidence type="ECO:0000313" key="3">
    <source>
        <dbReference type="Proteomes" id="UP000000598"/>
    </source>
</evidence>
<accession>Q6CIP2</accession>
<organism evidence="2 3">
    <name type="scientific">Kluyveromyces lactis (strain ATCC 8585 / CBS 2359 / DSM 70799 / NBRC 1267 / NRRL Y-1140 / WM37)</name>
    <name type="common">Yeast</name>
    <name type="synonym">Candida sphaerica</name>
    <dbReference type="NCBI Taxonomy" id="284590"/>
    <lineage>
        <taxon>Eukaryota</taxon>
        <taxon>Fungi</taxon>
        <taxon>Dikarya</taxon>
        <taxon>Ascomycota</taxon>
        <taxon>Saccharomycotina</taxon>
        <taxon>Saccharomycetes</taxon>
        <taxon>Saccharomycetales</taxon>
        <taxon>Saccharomycetaceae</taxon>
        <taxon>Kluyveromyces</taxon>
    </lineage>
</organism>
<dbReference type="eggNOG" id="ENOG502QWMQ">
    <property type="taxonomic scope" value="Eukaryota"/>
</dbReference>
<dbReference type="EMBL" id="CR382126">
    <property type="protein sequence ID" value="CAG98905.1"/>
    <property type="molecule type" value="Genomic_DNA"/>
</dbReference>
<evidence type="ECO:0000313" key="2">
    <source>
        <dbReference type="EMBL" id="CAG98905.1"/>
    </source>
</evidence>
<dbReference type="GO" id="GO:0016746">
    <property type="term" value="F:acyltransferase activity"/>
    <property type="evidence" value="ECO:0007669"/>
    <property type="project" value="TreeGrafter"/>
</dbReference>
<dbReference type="HOGENOM" id="CLU_821503_0_0_1"/>
<gene>
    <name evidence="2" type="ORF">KLLA0_F25058g</name>
</gene>
<keyword evidence="1" id="KW-1133">Transmembrane helix</keyword>